<organism evidence="2 3">
    <name type="scientific">Lophiotrema nucula</name>
    <dbReference type="NCBI Taxonomy" id="690887"/>
    <lineage>
        <taxon>Eukaryota</taxon>
        <taxon>Fungi</taxon>
        <taxon>Dikarya</taxon>
        <taxon>Ascomycota</taxon>
        <taxon>Pezizomycotina</taxon>
        <taxon>Dothideomycetes</taxon>
        <taxon>Pleosporomycetidae</taxon>
        <taxon>Pleosporales</taxon>
        <taxon>Lophiotremataceae</taxon>
        <taxon>Lophiotrema</taxon>
    </lineage>
</organism>
<proteinExistence type="predicted"/>
<name>A0A6A5Z239_9PLEO</name>
<dbReference type="Proteomes" id="UP000799770">
    <property type="component" value="Unassembled WGS sequence"/>
</dbReference>
<dbReference type="AlphaFoldDB" id="A0A6A5Z239"/>
<evidence type="ECO:0000313" key="2">
    <source>
        <dbReference type="EMBL" id="KAF2112927.1"/>
    </source>
</evidence>
<protein>
    <submittedName>
        <fullName evidence="2">Uncharacterized protein</fullName>
    </submittedName>
</protein>
<evidence type="ECO:0000256" key="1">
    <source>
        <dbReference type="SAM" id="MobiDB-lite"/>
    </source>
</evidence>
<feature type="compositionally biased region" description="Polar residues" evidence="1">
    <location>
        <begin position="10"/>
        <end position="20"/>
    </location>
</feature>
<gene>
    <name evidence="2" type="ORF">BDV96DRAFT_601737</name>
</gene>
<reference evidence="2" key="1">
    <citation type="journal article" date="2020" name="Stud. Mycol.">
        <title>101 Dothideomycetes genomes: a test case for predicting lifestyles and emergence of pathogens.</title>
        <authorList>
            <person name="Haridas S."/>
            <person name="Albert R."/>
            <person name="Binder M."/>
            <person name="Bloem J."/>
            <person name="Labutti K."/>
            <person name="Salamov A."/>
            <person name="Andreopoulos B."/>
            <person name="Baker S."/>
            <person name="Barry K."/>
            <person name="Bills G."/>
            <person name="Bluhm B."/>
            <person name="Cannon C."/>
            <person name="Castanera R."/>
            <person name="Culley D."/>
            <person name="Daum C."/>
            <person name="Ezra D."/>
            <person name="Gonzalez J."/>
            <person name="Henrissat B."/>
            <person name="Kuo A."/>
            <person name="Liang C."/>
            <person name="Lipzen A."/>
            <person name="Lutzoni F."/>
            <person name="Magnuson J."/>
            <person name="Mondo S."/>
            <person name="Nolan M."/>
            <person name="Ohm R."/>
            <person name="Pangilinan J."/>
            <person name="Park H.-J."/>
            <person name="Ramirez L."/>
            <person name="Alfaro M."/>
            <person name="Sun H."/>
            <person name="Tritt A."/>
            <person name="Yoshinaga Y."/>
            <person name="Zwiers L.-H."/>
            <person name="Turgeon B."/>
            <person name="Goodwin S."/>
            <person name="Spatafora J."/>
            <person name="Crous P."/>
            <person name="Grigoriev I."/>
        </authorList>
    </citation>
    <scope>NUCLEOTIDE SEQUENCE</scope>
    <source>
        <strain evidence="2">CBS 627.86</strain>
    </source>
</reference>
<accession>A0A6A5Z239</accession>
<evidence type="ECO:0000313" key="3">
    <source>
        <dbReference type="Proteomes" id="UP000799770"/>
    </source>
</evidence>
<sequence>MPPARPATGTAANSSGNQPENRYEIYGPAHEDVDSEKFYIRWYKEMYDFYKPVMPYTHWLVDNLHAALENRDGLTPEQNETQRKDAIFLLNYGKDTLEGFRDKESTRWLFQHPAEDLADHPGDWDGKEEACKKVKDSIIKLREDYNKKIDDIILLLQQHAKIDDLTERQLISFPDTPPDRGTKVPVGGLLNPE</sequence>
<feature type="region of interest" description="Disordered" evidence="1">
    <location>
        <begin position="173"/>
        <end position="193"/>
    </location>
</feature>
<keyword evidence="3" id="KW-1185">Reference proteome</keyword>
<dbReference type="EMBL" id="ML977329">
    <property type="protein sequence ID" value="KAF2112927.1"/>
    <property type="molecule type" value="Genomic_DNA"/>
</dbReference>
<feature type="region of interest" description="Disordered" evidence="1">
    <location>
        <begin position="1"/>
        <end position="24"/>
    </location>
</feature>